<gene>
    <name evidence="1" type="ORF">K469DRAFT_712967</name>
</gene>
<protein>
    <submittedName>
        <fullName evidence="1">Uncharacterized protein</fullName>
    </submittedName>
</protein>
<evidence type="ECO:0000313" key="1">
    <source>
        <dbReference type="EMBL" id="KAF2181914.1"/>
    </source>
</evidence>
<reference evidence="1" key="1">
    <citation type="journal article" date="2020" name="Stud. Mycol.">
        <title>101 Dothideomycetes genomes: a test case for predicting lifestyles and emergence of pathogens.</title>
        <authorList>
            <person name="Haridas S."/>
            <person name="Albert R."/>
            <person name="Binder M."/>
            <person name="Bloem J."/>
            <person name="Labutti K."/>
            <person name="Salamov A."/>
            <person name="Andreopoulos B."/>
            <person name="Baker S."/>
            <person name="Barry K."/>
            <person name="Bills G."/>
            <person name="Bluhm B."/>
            <person name="Cannon C."/>
            <person name="Castanera R."/>
            <person name="Culley D."/>
            <person name="Daum C."/>
            <person name="Ezra D."/>
            <person name="Gonzalez J."/>
            <person name="Henrissat B."/>
            <person name="Kuo A."/>
            <person name="Liang C."/>
            <person name="Lipzen A."/>
            <person name="Lutzoni F."/>
            <person name="Magnuson J."/>
            <person name="Mondo S."/>
            <person name="Nolan M."/>
            <person name="Ohm R."/>
            <person name="Pangilinan J."/>
            <person name="Park H.-J."/>
            <person name="Ramirez L."/>
            <person name="Alfaro M."/>
            <person name="Sun H."/>
            <person name="Tritt A."/>
            <person name="Yoshinaga Y."/>
            <person name="Zwiers L.-H."/>
            <person name="Turgeon B."/>
            <person name="Goodwin S."/>
            <person name="Spatafora J."/>
            <person name="Crous P."/>
            <person name="Grigoriev I."/>
        </authorList>
    </citation>
    <scope>NUCLEOTIDE SEQUENCE</scope>
    <source>
        <strain evidence="1">CBS 207.26</strain>
    </source>
</reference>
<keyword evidence="2" id="KW-1185">Reference proteome</keyword>
<dbReference type="EMBL" id="ML994650">
    <property type="protein sequence ID" value="KAF2181914.1"/>
    <property type="molecule type" value="Genomic_DNA"/>
</dbReference>
<accession>A0A6A6DQR0</accession>
<organism evidence="1 2">
    <name type="scientific">Zopfia rhizophila CBS 207.26</name>
    <dbReference type="NCBI Taxonomy" id="1314779"/>
    <lineage>
        <taxon>Eukaryota</taxon>
        <taxon>Fungi</taxon>
        <taxon>Dikarya</taxon>
        <taxon>Ascomycota</taxon>
        <taxon>Pezizomycotina</taxon>
        <taxon>Dothideomycetes</taxon>
        <taxon>Dothideomycetes incertae sedis</taxon>
        <taxon>Zopfiaceae</taxon>
        <taxon>Zopfia</taxon>
    </lineage>
</organism>
<proteinExistence type="predicted"/>
<name>A0A6A6DQR0_9PEZI</name>
<evidence type="ECO:0000313" key="2">
    <source>
        <dbReference type="Proteomes" id="UP000800200"/>
    </source>
</evidence>
<dbReference type="Proteomes" id="UP000800200">
    <property type="component" value="Unassembled WGS sequence"/>
</dbReference>
<sequence length="76" mass="8342">MLSEEIMLVIVGRAKCSECSLKRSFLLSGTYLLGALTLTPFVPRPSSVLTKSQSPTYSDQAEKLDISQLPRHRCAA</sequence>
<dbReference type="AlphaFoldDB" id="A0A6A6DQR0"/>